<reference evidence="3" key="1">
    <citation type="submission" date="2020-11" db="EMBL/GenBank/DDBJ databases">
        <authorList>
            <person name="Tran Van P."/>
        </authorList>
    </citation>
    <scope>NUCLEOTIDE SEQUENCE</scope>
</reference>
<feature type="compositionally biased region" description="Basic and acidic residues" evidence="1">
    <location>
        <begin position="95"/>
        <end position="104"/>
    </location>
</feature>
<feature type="signal peptide" evidence="2">
    <location>
        <begin position="1"/>
        <end position="21"/>
    </location>
</feature>
<dbReference type="Proteomes" id="UP000728032">
    <property type="component" value="Unassembled WGS sequence"/>
</dbReference>
<protein>
    <submittedName>
        <fullName evidence="3">Uncharacterized protein</fullName>
    </submittedName>
</protein>
<dbReference type="EMBL" id="CAJPVJ010007489">
    <property type="protein sequence ID" value="CAG2171276.1"/>
    <property type="molecule type" value="Genomic_DNA"/>
</dbReference>
<name>A0A7R9M5X7_9ACAR</name>
<evidence type="ECO:0000313" key="4">
    <source>
        <dbReference type="Proteomes" id="UP000728032"/>
    </source>
</evidence>
<organism evidence="3">
    <name type="scientific">Oppiella nova</name>
    <dbReference type="NCBI Taxonomy" id="334625"/>
    <lineage>
        <taxon>Eukaryota</taxon>
        <taxon>Metazoa</taxon>
        <taxon>Ecdysozoa</taxon>
        <taxon>Arthropoda</taxon>
        <taxon>Chelicerata</taxon>
        <taxon>Arachnida</taxon>
        <taxon>Acari</taxon>
        <taxon>Acariformes</taxon>
        <taxon>Sarcoptiformes</taxon>
        <taxon>Oribatida</taxon>
        <taxon>Brachypylina</taxon>
        <taxon>Oppioidea</taxon>
        <taxon>Oppiidae</taxon>
        <taxon>Oppiella</taxon>
    </lineage>
</organism>
<dbReference type="EMBL" id="OC922314">
    <property type="protein sequence ID" value="CAD7654089.1"/>
    <property type="molecule type" value="Genomic_DNA"/>
</dbReference>
<proteinExistence type="predicted"/>
<evidence type="ECO:0000313" key="3">
    <source>
        <dbReference type="EMBL" id="CAD7654089.1"/>
    </source>
</evidence>
<evidence type="ECO:0000256" key="2">
    <source>
        <dbReference type="SAM" id="SignalP"/>
    </source>
</evidence>
<sequence length="134" mass="14961">MKTFSPSVVIICLLYITSTICDISIQDRRIREAKQLDDHRKVNAVDRRIAQPIADYRSAKQELKIVSKELTLDSSAGKTRIDETLDSSAENPIPSEERHALNDEKIQTDETPVLSAGRILTDGTLDSNAEKIPI</sequence>
<feature type="region of interest" description="Disordered" evidence="1">
    <location>
        <begin position="77"/>
        <end position="104"/>
    </location>
</feature>
<feature type="chain" id="PRO_5036403597" evidence="2">
    <location>
        <begin position="22"/>
        <end position="134"/>
    </location>
</feature>
<keyword evidence="4" id="KW-1185">Reference proteome</keyword>
<feature type="non-terminal residue" evidence="3">
    <location>
        <position position="134"/>
    </location>
</feature>
<dbReference type="OrthoDB" id="10583376at2759"/>
<gene>
    <name evidence="3" type="ORF">ONB1V03_LOCUS10739</name>
</gene>
<accession>A0A7R9M5X7</accession>
<evidence type="ECO:0000256" key="1">
    <source>
        <dbReference type="SAM" id="MobiDB-lite"/>
    </source>
</evidence>
<dbReference type="AlphaFoldDB" id="A0A7R9M5X7"/>
<keyword evidence="2" id="KW-0732">Signal</keyword>